<dbReference type="SUPFAM" id="SSF50965">
    <property type="entry name" value="Galactose oxidase, central domain"/>
    <property type="match status" value="1"/>
</dbReference>
<accession>A0ABU8U4E9</accession>
<feature type="compositionally biased region" description="Basic and acidic residues" evidence="2">
    <location>
        <begin position="85"/>
        <end position="100"/>
    </location>
</feature>
<dbReference type="EMBL" id="JBBKAM010000002">
    <property type="protein sequence ID" value="MEJ8642727.1"/>
    <property type="molecule type" value="Genomic_DNA"/>
</dbReference>
<dbReference type="Gene3D" id="2.60.120.260">
    <property type="entry name" value="Galactose-binding domain-like"/>
    <property type="match status" value="1"/>
</dbReference>
<keyword evidence="1" id="KW-0732">Signal</keyword>
<dbReference type="InterPro" id="IPR013783">
    <property type="entry name" value="Ig-like_fold"/>
</dbReference>
<feature type="domain" description="Galactose oxidase-like Early set" evidence="4">
    <location>
        <begin position="699"/>
        <end position="791"/>
    </location>
</feature>
<keyword evidence="6" id="KW-1185">Reference proteome</keyword>
<gene>
    <name evidence="5" type="ORF">WKI68_17665</name>
</gene>
<name>A0ABU8U4E9_9ACTN</name>
<evidence type="ECO:0000256" key="1">
    <source>
        <dbReference type="ARBA" id="ARBA00022729"/>
    </source>
</evidence>
<dbReference type="InterPro" id="IPR011043">
    <property type="entry name" value="Gal_Oxase/kelch_b-propeller"/>
</dbReference>
<evidence type="ECO:0000313" key="6">
    <source>
        <dbReference type="Proteomes" id="UP001382904"/>
    </source>
</evidence>
<comment type="caution">
    <text evidence="5">The sequence shown here is derived from an EMBL/GenBank/DDBJ whole genome shotgun (WGS) entry which is preliminary data.</text>
</comment>
<feature type="region of interest" description="Disordered" evidence="2">
    <location>
        <begin position="37"/>
        <end position="105"/>
    </location>
</feature>
<dbReference type="Gene3D" id="2.130.10.80">
    <property type="entry name" value="Galactose oxidase/kelch, beta-propeller"/>
    <property type="match status" value="1"/>
</dbReference>
<protein>
    <submittedName>
        <fullName evidence="5">Galactose oxidase-like domain-containing protein</fullName>
    </submittedName>
</protein>
<organism evidence="5 6">
    <name type="scientific">Streptomyces caledonius</name>
    <dbReference type="NCBI Taxonomy" id="3134107"/>
    <lineage>
        <taxon>Bacteria</taxon>
        <taxon>Bacillati</taxon>
        <taxon>Actinomycetota</taxon>
        <taxon>Actinomycetes</taxon>
        <taxon>Kitasatosporales</taxon>
        <taxon>Streptomycetaceae</taxon>
        <taxon>Streptomyces</taxon>
    </lineage>
</organism>
<dbReference type="InterPro" id="IPR009880">
    <property type="entry name" value="Glyoxal_oxidase_N"/>
</dbReference>
<dbReference type="InterPro" id="IPR037293">
    <property type="entry name" value="Gal_Oxidase_central_sf"/>
</dbReference>
<feature type="compositionally biased region" description="Pro residues" evidence="2">
    <location>
        <begin position="49"/>
        <end position="65"/>
    </location>
</feature>
<dbReference type="InterPro" id="IPR014756">
    <property type="entry name" value="Ig_E-set"/>
</dbReference>
<evidence type="ECO:0000259" key="3">
    <source>
        <dbReference type="Pfam" id="PF07250"/>
    </source>
</evidence>
<dbReference type="PANTHER" id="PTHR32208:SF21">
    <property type="entry name" value="LOW QUALITY PROTEIN: ALDEHYDE OXIDASE GLOX-LIKE"/>
    <property type="match status" value="1"/>
</dbReference>
<sequence length="896" mass="96258">MFVAKFGMEVLPATALALVTTFVLRFAATEALVYLPRGSDTPRRSSTRPPAPPRAPRPPRPPAPPRAHRPPRASRPSRDATPGVEPHRRDPFHASDDPAEGRAACRPARRRAMTAGLLLTAPQQATAGPPNLLSNPGFETAGAAGADMPSCWSKSGWGDNDFTFATVADAHSGTKAMKVSLTRRVDGDRKALVTENTTCAPTVTPGRQYDLSAWYKSDTPDVSVTVFRRDTTTGWQYWTDLQNPPVSAAWARTEVRTPAVPPNTDKIAWGLSVYGVGSLTSDDYALEEVGAVPPQPTCSGTAEECAKGKWEVIPAQNPVRSMHAVVLKNGKVLLIAGSGNDISQFNAGTFTSAVYNPANGSFKTIPTPVDMFCAGHVQLSDGRVLVMSGNKGYPSADGTIGYQGLKDSYTFDPATETYTKTNDMNGGHWYPSATVLGNGDVISFGGLKEDSTGNVTAEKFSAAQNKWLPMNEVNQTWSYWGLYPSMILMQDGRLFYSGSHTFGNGTPGTGASIYDYDANTVTDVPGLRNKDERDESASVLLPPAQDQRVLTIGGGNNERNPAANRLTDIIDLKQPSPAYTAGPPIPQGLVDQGLGKRPQTGAEGKMYVSAVLLPDGKVLETGGGLHDRADPVFEASFFDPTTNTYQAGLATDPIPRTYHSASFLMPDGRVMSVGDNPGNGTYNHSVSIYTPPYLFKGARPQITSVIDTQWVYGDTQRITVNRPVVKAELIRPAAVTHSSDPNQRFVDLPMTVDGNNIDLNVTSNPNLAPPGWYMLFAVDANGIPSIATWVHLGGPSALATAQEQPSAHEHTFADKLGPAKQNPAKRDSVPVPPSVAGCDRHYGTVNVCVPTRFPAEVKETTKARCDWLASHKYPKRLKVNGSDPLRLDPDRDGYAC</sequence>
<dbReference type="Gene3D" id="2.60.40.10">
    <property type="entry name" value="Immunoglobulins"/>
    <property type="match status" value="1"/>
</dbReference>
<feature type="domain" description="Glyoxal oxidase N-terminal" evidence="3">
    <location>
        <begin position="352"/>
        <end position="687"/>
    </location>
</feature>
<dbReference type="CDD" id="cd02851">
    <property type="entry name" value="E_set_GO_C"/>
    <property type="match status" value="1"/>
</dbReference>
<dbReference type="Pfam" id="PF07250">
    <property type="entry name" value="Glyoxal_oxid_N"/>
    <property type="match status" value="1"/>
</dbReference>
<evidence type="ECO:0000259" key="4">
    <source>
        <dbReference type="Pfam" id="PF09118"/>
    </source>
</evidence>
<proteinExistence type="predicted"/>
<dbReference type="InterPro" id="IPR015202">
    <property type="entry name" value="GO-like_E_set"/>
</dbReference>
<reference evidence="5 6" key="1">
    <citation type="submission" date="2024-03" db="EMBL/GenBank/DDBJ databases">
        <title>Novel Streptomyces species of biotechnological and ecological value are a feature of Machair soil.</title>
        <authorList>
            <person name="Prole J.R."/>
            <person name="Goodfellow M."/>
            <person name="Allenby N."/>
            <person name="Ward A.C."/>
        </authorList>
    </citation>
    <scope>NUCLEOTIDE SEQUENCE [LARGE SCALE GENOMIC DNA]</scope>
    <source>
        <strain evidence="5 6">MS1.HAVA.3</strain>
    </source>
</reference>
<evidence type="ECO:0000313" key="5">
    <source>
        <dbReference type="EMBL" id="MEJ8642727.1"/>
    </source>
</evidence>
<dbReference type="Pfam" id="PF09118">
    <property type="entry name" value="GO-like_E_set"/>
    <property type="match status" value="1"/>
</dbReference>
<evidence type="ECO:0000256" key="2">
    <source>
        <dbReference type="SAM" id="MobiDB-lite"/>
    </source>
</evidence>
<dbReference type="SUPFAM" id="SSF81296">
    <property type="entry name" value="E set domains"/>
    <property type="match status" value="1"/>
</dbReference>
<dbReference type="Proteomes" id="UP001382904">
    <property type="component" value="Unassembled WGS sequence"/>
</dbReference>
<dbReference type="PANTHER" id="PTHR32208">
    <property type="entry name" value="SECRETED PROTEIN-RELATED"/>
    <property type="match status" value="1"/>
</dbReference>